<dbReference type="PANTHER" id="PTHR42967">
    <property type="entry name" value="METAL DEPENDENT HYDROLASE"/>
    <property type="match status" value="1"/>
</dbReference>
<dbReference type="InterPro" id="IPR036866">
    <property type="entry name" value="RibonucZ/Hydroxyglut_hydro"/>
</dbReference>
<evidence type="ECO:0000313" key="1">
    <source>
        <dbReference type="EMBL" id="KKU90367.1"/>
    </source>
</evidence>
<gene>
    <name evidence="1" type="ORF">UY19_C0003G0022</name>
</gene>
<dbReference type="PANTHER" id="PTHR42967:SF1">
    <property type="entry name" value="MBL FOLD METALLO-HYDROLASE"/>
    <property type="match status" value="1"/>
</dbReference>
<dbReference type="SUPFAM" id="SSF56281">
    <property type="entry name" value="Metallo-hydrolase/oxidoreductase"/>
    <property type="match status" value="1"/>
</dbReference>
<organism evidence="1 2">
    <name type="scientific">Candidatus Wolfebacteria bacterium GW2011_GWA2_47_9b</name>
    <dbReference type="NCBI Taxonomy" id="1619005"/>
    <lineage>
        <taxon>Bacteria</taxon>
        <taxon>Candidatus Wolfeibacteriota</taxon>
    </lineage>
</organism>
<reference evidence="1 2" key="1">
    <citation type="journal article" date="2015" name="Nature">
        <title>rRNA introns, odd ribosomes, and small enigmatic genomes across a large radiation of phyla.</title>
        <authorList>
            <person name="Brown C.T."/>
            <person name="Hug L.A."/>
            <person name="Thomas B.C."/>
            <person name="Sharon I."/>
            <person name="Castelle C.J."/>
            <person name="Singh A."/>
            <person name="Wilkins M.J."/>
            <person name="Williams K.H."/>
            <person name="Banfield J.F."/>
        </authorList>
    </citation>
    <scope>NUCLEOTIDE SEQUENCE [LARGE SCALE GENOMIC DNA]</scope>
</reference>
<accession>A0A0G1U8C9</accession>
<sequence length="207" mass="23243">MVISFYGENSFKIQSGEFTILTDPVDTSSGLTPPRFKYDILLKTLTAFPPHETPPDQGIAIYGPGEYNIEDTTVFGYLSENEVTDKILKTVYVVVLEDIKLCFLGHLAEVPSPAIMERLEDIDILFIPGSGSPYIDQKKVAKLVKQIQPKILIPTAFKIPGLKRPAEDLKIFLEELDQKDIEPQDKLTIKKKDLITIKPTQITILKP</sequence>
<name>A0A0G1U8C9_9BACT</name>
<dbReference type="Pfam" id="PF13483">
    <property type="entry name" value="Lactamase_B_3"/>
    <property type="match status" value="1"/>
</dbReference>
<dbReference type="AlphaFoldDB" id="A0A0G1U8C9"/>
<evidence type="ECO:0000313" key="2">
    <source>
        <dbReference type="Proteomes" id="UP000033882"/>
    </source>
</evidence>
<dbReference type="Gene3D" id="3.60.15.10">
    <property type="entry name" value="Ribonuclease Z/Hydroxyacylglutathione hydrolase-like"/>
    <property type="match status" value="1"/>
</dbReference>
<dbReference type="GO" id="GO:0016787">
    <property type="term" value="F:hydrolase activity"/>
    <property type="evidence" value="ECO:0007669"/>
    <property type="project" value="UniProtKB-KW"/>
</dbReference>
<dbReference type="Proteomes" id="UP000033882">
    <property type="component" value="Unassembled WGS sequence"/>
</dbReference>
<proteinExistence type="predicted"/>
<dbReference type="EMBL" id="LCPB01000003">
    <property type="protein sequence ID" value="KKU90367.1"/>
    <property type="molecule type" value="Genomic_DNA"/>
</dbReference>
<keyword evidence="1" id="KW-0378">Hydrolase</keyword>
<protein>
    <submittedName>
        <fullName evidence="1">Zn-dependent hydrolase of the beta-lactamase fold-like protein</fullName>
    </submittedName>
</protein>
<comment type="caution">
    <text evidence="1">The sequence shown here is derived from an EMBL/GenBank/DDBJ whole genome shotgun (WGS) entry which is preliminary data.</text>
</comment>